<dbReference type="NCBIfam" id="TIGR00302">
    <property type="entry name" value="phosphoribosylformylglycinamidine synthase subunit PurS"/>
    <property type="match status" value="1"/>
</dbReference>
<organism evidence="6">
    <name type="scientific">marine sediment metagenome</name>
    <dbReference type="NCBI Taxonomy" id="412755"/>
    <lineage>
        <taxon>unclassified sequences</taxon>
        <taxon>metagenomes</taxon>
        <taxon>ecological metagenomes</taxon>
    </lineage>
</organism>
<reference evidence="6" key="1">
    <citation type="journal article" date="2014" name="Front. Microbiol.">
        <title>High frequency of phylogenetically diverse reductive dehalogenase-homologous genes in deep subseafloor sedimentary metagenomes.</title>
        <authorList>
            <person name="Kawai M."/>
            <person name="Futagami T."/>
            <person name="Toyoda A."/>
            <person name="Takaki Y."/>
            <person name="Nishi S."/>
            <person name="Hori S."/>
            <person name="Arai W."/>
            <person name="Tsubouchi T."/>
            <person name="Morono Y."/>
            <person name="Uchiyama I."/>
            <person name="Ito T."/>
            <person name="Fujiyama A."/>
            <person name="Inagaki F."/>
            <person name="Takami H."/>
        </authorList>
    </citation>
    <scope>NUCLEOTIDE SEQUENCE</scope>
    <source>
        <strain evidence="6">Expedition CK06-06</strain>
    </source>
</reference>
<evidence type="ECO:0000256" key="4">
    <source>
        <dbReference type="ARBA" id="ARBA00022755"/>
    </source>
</evidence>
<dbReference type="EMBL" id="BARU01003433">
    <property type="protein sequence ID" value="GAH23742.1"/>
    <property type="molecule type" value="Genomic_DNA"/>
</dbReference>
<dbReference type="GO" id="GO:0005524">
    <property type="term" value="F:ATP binding"/>
    <property type="evidence" value="ECO:0007669"/>
    <property type="project" value="UniProtKB-KW"/>
</dbReference>
<dbReference type="InterPro" id="IPR003850">
    <property type="entry name" value="PurS"/>
</dbReference>
<dbReference type="AlphaFoldDB" id="X1DU89"/>
<dbReference type="GO" id="GO:0006164">
    <property type="term" value="P:purine nucleotide biosynthetic process"/>
    <property type="evidence" value="ECO:0007669"/>
    <property type="project" value="UniProtKB-KW"/>
</dbReference>
<protein>
    <recommendedName>
        <fullName evidence="7">Phosphoribosylformylglycinamidine synthase, purS protein</fullName>
    </recommendedName>
</protein>
<evidence type="ECO:0000256" key="3">
    <source>
        <dbReference type="ARBA" id="ARBA00022741"/>
    </source>
</evidence>
<evidence type="ECO:0000256" key="1">
    <source>
        <dbReference type="ARBA" id="ARBA00022490"/>
    </source>
</evidence>
<evidence type="ECO:0000256" key="2">
    <source>
        <dbReference type="ARBA" id="ARBA00022598"/>
    </source>
</evidence>
<dbReference type="PANTHER" id="PTHR34696:SF1">
    <property type="entry name" value="PHOSPHORIBOSYLFORMYLGLYCINAMIDINE SYNTHASE SUBUNIT PURS"/>
    <property type="match status" value="1"/>
</dbReference>
<dbReference type="HAMAP" id="MF_01926">
    <property type="entry name" value="PurS"/>
    <property type="match status" value="1"/>
</dbReference>
<dbReference type="NCBIfam" id="NF004630">
    <property type="entry name" value="PRK05974.1"/>
    <property type="match status" value="1"/>
</dbReference>
<evidence type="ECO:0000256" key="5">
    <source>
        <dbReference type="ARBA" id="ARBA00022840"/>
    </source>
</evidence>
<sequence>MKVRILVSLKDSVLDPQGQTVKNTLHTLGYSSIKDVRQGKVFELELEGISKKEAEKIIPEISDKVLANPVIEKFSWQIIEKG</sequence>
<comment type="caution">
    <text evidence="6">The sequence shown here is derived from an EMBL/GenBank/DDBJ whole genome shotgun (WGS) entry which is preliminary data.</text>
</comment>
<keyword evidence="5" id="KW-0067">ATP-binding</keyword>
<dbReference type="Gene3D" id="3.30.1280.10">
    <property type="entry name" value="Phosphoribosylformylglycinamidine synthase subunit PurS"/>
    <property type="match status" value="1"/>
</dbReference>
<dbReference type="SUPFAM" id="SSF82697">
    <property type="entry name" value="PurS-like"/>
    <property type="match status" value="1"/>
</dbReference>
<accession>X1DU89</accession>
<proteinExistence type="inferred from homology"/>
<name>X1DU89_9ZZZZ</name>
<keyword evidence="4" id="KW-0658">Purine biosynthesis</keyword>
<evidence type="ECO:0008006" key="7">
    <source>
        <dbReference type="Google" id="ProtNLM"/>
    </source>
</evidence>
<keyword evidence="2" id="KW-0436">Ligase</keyword>
<dbReference type="PANTHER" id="PTHR34696">
    <property type="entry name" value="PHOSPHORIBOSYLFORMYLGLYCINAMIDINE SYNTHASE SUBUNIT PURS"/>
    <property type="match status" value="1"/>
</dbReference>
<keyword evidence="3" id="KW-0547">Nucleotide-binding</keyword>
<dbReference type="InterPro" id="IPR036604">
    <property type="entry name" value="PurS-like_sf"/>
</dbReference>
<keyword evidence="1" id="KW-0963">Cytoplasm</keyword>
<dbReference type="GO" id="GO:0016874">
    <property type="term" value="F:ligase activity"/>
    <property type="evidence" value="ECO:0007669"/>
    <property type="project" value="UniProtKB-KW"/>
</dbReference>
<gene>
    <name evidence="6" type="ORF">S03H2_07432</name>
</gene>
<evidence type="ECO:0000313" key="6">
    <source>
        <dbReference type="EMBL" id="GAH23742.1"/>
    </source>
</evidence>
<dbReference type="Pfam" id="PF02700">
    <property type="entry name" value="PurS"/>
    <property type="match status" value="1"/>
</dbReference>